<dbReference type="PANTHER" id="PTHR43280">
    <property type="entry name" value="ARAC-FAMILY TRANSCRIPTIONAL REGULATOR"/>
    <property type="match status" value="1"/>
</dbReference>
<keyword evidence="6" id="KW-1185">Reference proteome</keyword>
<evidence type="ECO:0000313" key="5">
    <source>
        <dbReference type="EMBL" id="MFC5402523.1"/>
    </source>
</evidence>
<keyword evidence="1" id="KW-0805">Transcription regulation</keyword>
<proteinExistence type="predicted"/>
<dbReference type="PROSITE" id="PS01124">
    <property type="entry name" value="HTH_ARAC_FAMILY_2"/>
    <property type="match status" value="1"/>
</dbReference>
<dbReference type="Gene3D" id="1.10.10.60">
    <property type="entry name" value="Homeodomain-like"/>
    <property type="match status" value="2"/>
</dbReference>
<dbReference type="Pfam" id="PF12833">
    <property type="entry name" value="HTH_18"/>
    <property type="match status" value="1"/>
</dbReference>
<dbReference type="SMART" id="SM00342">
    <property type="entry name" value="HTH_ARAC"/>
    <property type="match status" value="1"/>
</dbReference>
<evidence type="ECO:0000256" key="1">
    <source>
        <dbReference type="ARBA" id="ARBA00023015"/>
    </source>
</evidence>
<evidence type="ECO:0000256" key="2">
    <source>
        <dbReference type="ARBA" id="ARBA00023125"/>
    </source>
</evidence>
<keyword evidence="2" id="KW-0238">DNA-binding</keyword>
<evidence type="ECO:0000313" key="6">
    <source>
        <dbReference type="Proteomes" id="UP001596113"/>
    </source>
</evidence>
<feature type="domain" description="HTH araC/xylS-type" evidence="4">
    <location>
        <begin position="176"/>
        <end position="274"/>
    </location>
</feature>
<sequence>MKIRTCNTVTINKSNTALGGIHVDSFEILYITKGRARFQWAHNSSEVEAPAIFLISPSTPHSLDSAGAEMSCCFLELSELNDPFFTTYNVDRWNLMQSQKVNASHPLFISSIQQSFDLIYQLFFTKMAKQHEELEQVCVLEVQKIFKLIAHILLSTSNQGNMDGQKKKWTSLETVEILINYMEWRYSDEITLEMLSDLVHLNPSYLIRVFKEHTHCTPFEYLQTLRMKAAVSYLTRSDLPLKSIVEKTGFNSIHYFSRLFKKMYGDSPIHWRDQMRAKKPE</sequence>
<name>A0ABW0HNC4_9BACL</name>
<dbReference type="InterPro" id="IPR009057">
    <property type="entry name" value="Homeodomain-like_sf"/>
</dbReference>
<gene>
    <name evidence="5" type="ORF">ACFPOF_07210</name>
</gene>
<dbReference type="SUPFAM" id="SSF51182">
    <property type="entry name" value="RmlC-like cupins"/>
    <property type="match status" value="1"/>
</dbReference>
<comment type="caution">
    <text evidence="5">The sequence shown here is derived from an EMBL/GenBank/DDBJ whole genome shotgun (WGS) entry which is preliminary data.</text>
</comment>
<dbReference type="Gene3D" id="2.60.120.10">
    <property type="entry name" value="Jelly Rolls"/>
    <property type="match status" value="1"/>
</dbReference>
<dbReference type="SUPFAM" id="SSF46689">
    <property type="entry name" value="Homeodomain-like"/>
    <property type="match status" value="2"/>
</dbReference>
<dbReference type="Proteomes" id="UP001596113">
    <property type="component" value="Unassembled WGS sequence"/>
</dbReference>
<dbReference type="PANTHER" id="PTHR43280:SF28">
    <property type="entry name" value="HTH-TYPE TRANSCRIPTIONAL ACTIVATOR RHAS"/>
    <property type="match status" value="1"/>
</dbReference>
<dbReference type="EMBL" id="JBHSMI010000013">
    <property type="protein sequence ID" value="MFC5402523.1"/>
    <property type="molecule type" value="Genomic_DNA"/>
</dbReference>
<keyword evidence="3" id="KW-0804">Transcription</keyword>
<accession>A0ABW0HNC4</accession>
<dbReference type="InterPro" id="IPR011051">
    <property type="entry name" value="RmlC_Cupin_sf"/>
</dbReference>
<dbReference type="RefSeq" id="WP_378131049.1">
    <property type="nucleotide sequence ID" value="NZ_JBHSMI010000013.1"/>
</dbReference>
<reference evidence="6" key="1">
    <citation type="journal article" date="2019" name="Int. J. Syst. Evol. Microbiol.">
        <title>The Global Catalogue of Microorganisms (GCM) 10K type strain sequencing project: providing services to taxonomists for standard genome sequencing and annotation.</title>
        <authorList>
            <consortium name="The Broad Institute Genomics Platform"/>
            <consortium name="The Broad Institute Genome Sequencing Center for Infectious Disease"/>
            <person name="Wu L."/>
            <person name="Ma J."/>
        </authorList>
    </citation>
    <scope>NUCLEOTIDE SEQUENCE [LARGE SCALE GENOMIC DNA]</scope>
    <source>
        <strain evidence="6">CGMCC 1.18575</strain>
    </source>
</reference>
<dbReference type="InterPro" id="IPR018060">
    <property type="entry name" value="HTH_AraC"/>
</dbReference>
<organism evidence="5 6">
    <name type="scientific">Cohnella soli</name>
    <dbReference type="NCBI Taxonomy" id="425005"/>
    <lineage>
        <taxon>Bacteria</taxon>
        <taxon>Bacillati</taxon>
        <taxon>Bacillota</taxon>
        <taxon>Bacilli</taxon>
        <taxon>Bacillales</taxon>
        <taxon>Paenibacillaceae</taxon>
        <taxon>Cohnella</taxon>
    </lineage>
</organism>
<protein>
    <submittedName>
        <fullName evidence="5">AraC family transcriptional regulator</fullName>
    </submittedName>
</protein>
<dbReference type="InterPro" id="IPR014710">
    <property type="entry name" value="RmlC-like_jellyroll"/>
</dbReference>
<evidence type="ECO:0000256" key="3">
    <source>
        <dbReference type="ARBA" id="ARBA00023163"/>
    </source>
</evidence>
<evidence type="ECO:0000259" key="4">
    <source>
        <dbReference type="PROSITE" id="PS01124"/>
    </source>
</evidence>